<proteinExistence type="predicted"/>
<organism evidence="2 3">
    <name type="scientific">Paracoccus spongiarum</name>
    <dbReference type="NCBI Taxonomy" id="3064387"/>
    <lineage>
        <taxon>Bacteria</taxon>
        <taxon>Pseudomonadati</taxon>
        <taxon>Pseudomonadota</taxon>
        <taxon>Alphaproteobacteria</taxon>
        <taxon>Rhodobacterales</taxon>
        <taxon>Paracoccaceae</taxon>
        <taxon>Paracoccus</taxon>
    </lineage>
</organism>
<accession>A0ABT9JD08</accession>
<comment type="caution">
    <text evidence="2">The sequence shown here is derived from an EMBL/GenBank/DDBJ whole genome shotgun (WGS) entry which is preliminary data.</text>
</comment>
<sequence length="143" mass="15323">MTRNASSIARLGLAGSIALLLSGPAVAATRPDQPVQAWPAMQDRPVGVLLEQAQSLPNSDMTVEDQPYCAANTEIHATLQNDFGETRVEATRDDDAVLWGSEQMGTWTLVAPRSDDSSCIIASGIGFRAGRDIEVYYRTAGLD</sequence>
<keyword evidence="3" id="KW-1185">Reference proteome</keyword>
<keyword evidence="1" id="KW-0732">Signal</keyword>
<dbReference type="RefSeq" id="WP_305962838.1">
    <property type="nucleotide sequence ID" value="NZ_JAVAMQ010000005.1"/>
</dbReference>
<evidence type="ECO:0000313" key="3">
    <source>
        <dbReference type="Proteomes" id="UP001224997"/>
    </source>
</evidence>
<gene>
    <name evidence="2" type="ORF">Q5Y72_07790</name>
</gene>
<reference evidence="2 3" key="1">
    <citation type="submission" date="2023-08" db="EMBL/GenBank/DDBJ databases">
        <authorList>
            <person name="Park J.-S."/>
        </authorList>
    </citation>
    <scope>NUCLEOTIDE SEQUENCE [LARGE SCALE GENOMIC DNA]</scope>
    <source>
        <strain evidence="2 3">2205BS29-5</strain>
    </source>
</reference>
<evidence type="ECO:0000256" key="1">
    <source>
        <dbReference type="SAM" id="SignalP"/>
    </source>
</evidence>
<dbReference type="EMBL" id="JAVAMQ010000005">
    <property type="protein sequence ID" value="MDP5306992.1"/>
    <property type="molecule type" value="Genomic_DNA"/>
</dbReference>
<protein>
    <submittedName>
        <fullName evidence="2">Uncharacterized protein</fullName>
    </submittedName>
</protein>
<evidence type="ECO:0000313" key="2">
    <source>
        <dbReference type="EMBL" id="MDP5306992.1"/>
    </source>
</evidence>
<feature type="chain" id="PRO_5047139038" evidence="1">
    <location>
        <begin position="28"/>
        <end position="143"/>
    </location>
</feature>
<dbReference type="Proteomes" id="UP001224997">
    <property type="component" value="Unassembled WGS sequence"/>
</dbReference>
<name>A0ABT9JD08_9RHOB</name>
<feature type="signal peptide" evidence="1">
    <location>
        <begin position="1"/>
        <end position="27"/>
    </location>
</feature>